<evidence type="ECO:0000313" key="2">
    <source>
        <dbReference type="EMBL" id="SMC45646.1"/>
    </source>
</evidence>
<dbReference type="AlphaFoldDB" id="A0A1W1ZBC9"/>
<dbReference type="Proteomes" id="UP000192756">
    <property type="component" value="Unassembled WGS sequence"/>
</dbReference>
<keyword evidence="3" id="KW-1185">Reference proteome</keyword>
<sequence>MKHLKLLILFILVNAYAFGQGNPPSGTKQLSTNQGYINPVDSTIWWRISATGVPSFYYQGVRFNEMRDSLKKFSTSVNVESFRKPGLTDDKIIQDAIDYGGKGSLIVLGSNIVYNIVNSLLLDSNQALIGKKSVLKRGNSIFTTLSSSAGASSNSITVTSVPNGWKPGDQLQLYTDTTASKSSSLNLRILSIAGNVISLSRPVNSSVDGTITVWPMGAYVRKIYSLISSKHLLDSVNAPFSVHGVIFQGNKENNNQNYYWYANPAVVIRGFQSVISNCYFFDSPNETIVSQGAHVIGNFAYNINGSFVHISGQADIETHAFEQENMYIQNNYVNNSNIISTLITGHSEGVITNSFNGGNATITGNRFFNGGEAVLGAFSTSSLPAHIGVGRLVYADNYAENFDQIIYEFSGGSGSIEGSVTFNGGEFNNCGINDWSSAAYYGISGQSMKLSGNTTIVNSSAPITYISKDDNIVLNKLTKSGNPTETFSFVATGKSSGNIVALGADLAGNPVMQGYDSTFTTPKQTFINPYGGNVWFGDGIDDGTGSKYQFFGSLSLSGRLSQGTRVLSFYPGNVSNISLYESGSTKYGFGVHGNDGSLDISANQDEGNIRFFSGSDNTSPTVRAIITRYGNLLINTTTESGDKLQVNGSTISAQYKLSSLNTAPSSASDTGVAGEIRITSTHIYVCTATNTWVRSALSTW</sequence>
<dbReference type="RefSeq" id="WP_084236882.1">
    <property type="nucleotide sequence ID" value="NZ_FWXT01000001.1"/>
</dbReference>
<feature type="signal peptide" evidence="1">
    <location>
        <begin position="1"/>
        <end position="19"/>
    </location>
</feature>
<proteinExistence type="predicted"/>
<dbReference type="OrthoDB" id="1364595at2"/>
<dbReference type="EMBL" id="FWXT01000001">
    <property type="protein sequence ID" value="SMC45646.1"/>
    <property type="molecule type" value="Genomic_DNA"/>
</dbReference>
<dbReference type="SUPFAM" id="SSF51126">
    <property type="entry name" value="Pectin lyase-like"/>
    <property type="match status" value="1"/>
</dbReference>
<evidence type="ECO:0000256" key="1">
    <source>
        <dbReference type="SAM" id="SignalP"/>
    </source>
</evidence>
<evidence type="ECO:0000313" key="3">
    <source>
        <dbReference type="Proteomes" id="UP000192756"/>
    </source>
</evidence>
<protein>
    <recommendedName>
        <fullName evidence="4">Right handed beta helix region</fullName>
    </recommendedName>
</protein>
<gene>
    <name evidence="2" type="ORF">SAMN04488524_0555</name>
</gene>
<evidence type="ECO:0008006" key="4">
    <source>
        <dbReference type="Google" id="ProtNLM"/>
    </source>
</evidence>
<dbReference type="InterPro" id="IPR011050">
    <property type="entry name" value="Pectin_lyase_fold/virulence"/>
</dbReference>
<name>A0A1W1ZBC9_9SPHI</name>
<organism evidence="2 3">
    <name type="scientific">Pedobacter africanus</name>
    <dbReference type="NCBI Taxonomy" id="151894"/>
    <lineage>
        <taxon>Bacteria</taxon>
        <taxon>Pseudomonadati</taxon>
        <taxon>Bacteroidota</taxon>
        <taxon>Sphingobacteriia</taxon>
        <taxon>Sphingobacteriales</taxon>
        <taxon>Sphingobacteriaceae</taxon>
        <taxon>Pedobacter</taxon>
    </lineage>
</organism>
<feature type="chain" id="PRO_5010719853" description="Right handed beta helix region" evidence="1">
    <location>
        <begin position="20"/>
        <end position="700"/>
    </location>
</feature>
<reference evidence="3" key="1">
    <citation type="submission" date="2017-04" db="EMBL/GenBank/DDBJ databases">
        <authorList>
            <person name="Varghese N."/>
            <person name="Submissions S."/>
        </authorList>
    </citation>
    <scope>NUCLEOTIDE SEQUENCE [LARGE SCALE GENOMIC DNA]</scope>
    <source>
        <strain evidence="3">DSM 12126</strain>
    </source>
</reference>
<accession>A0A1W1ZBC9</accession>
<dbReference type="STRING" id="151894.SAMN04488524_0555"/>
<keyword evidence="1" id="KW-0732">Signal</keyword>